<feature type="compositionally biased region" description="Acidic residues" evidence="1">
    <location>
        <begin position="1"/>
        <end position="11"/>
    </location>
</feature>
<name>A0A017TET8_9BACT</name>
<evidence type="ECO:0000313" key="2">
    <source>
        <dbReference type="EMBL" id="EYF07813.1"/>
    </source>
</evidence>
<dbReference type="Proteomes" id="UP000019678">
    <property type="component" value="Unassembled WGS sequence"/>
</dbReference>
<proteinExistence type="predicted"/>
<gene>
    <name evidence="2" type="ORF">CAP_6835</name>
</gene>
<dbReference type="AlphaFoldDB" id="A0A017TET8"/>
<evidence type="ECO:0000256" key="1">
    <source>
        <dbReference type="SAM" id="MobiDB-lite"/>
    </source>
</evidence>
<feature type="compositionally biased region" description="Gly residues" evidence="1">
    <location>
        <begin position="21"/>
        <end position="38"/>
    </location>
</feature>
<keyword evidence="3" id="KW-1185">Reference proteome</keyword>
<feature type="region of interest" description="Disordered" evidence="1">
    <location>
        <begin position="1"/>
        <end position="49"/>
    </location>
</feature>
<accession>A0A017TET8</accession>
<comment type="caution">
    <text evidence="2">The sequence shown here is derived from an EMBL/GenBank/DDBJ whole genome shotgun (WGS) entry which is preliminary data.</text>
</comment>
<protein>
    <submittedName>
        <fullName evidence="2">Uncharacterized protein</fullName>
    </submittedName>
</protein>
<sequence>MSGPHEDDEVTGQEPPEVPGGAEGAGAPPGGAGGGGAPPEGDGDRERLIEAAAGAFRGRDPDGNIQAHPAWYDLDEAGRAEAYERARALRAVEAALDPEGLSTTARAVLARILGAGRR</sequence>
<evidence type="ECO:0000313" key="3">
    <source>
        <dbReference type="Proteomes" id="UP000019678"/>
    </source>
</evidence>
<reference evidence="2 3" key="1">
    <citation type="submission" date="2013-05" db="EMBL/GenBank/DDBJ databases">
        <title>Genome assembly of Chondromyces apiculatus DSM 436.</title>
        <authorList>
            <person name="Sharma G."/>
            <person name="Khatri I."/>
            <person name="Kaur C."/>
            <person name="Mayilraj S."/>
            <person name="Subramanian S."/>
        </authorList>
    </citation>
    <scope>NUCLEOTIDE SEQUENCE [LARGE SCALE GENOMIC DNA]</scope>
    <source>
        <strain evidence="2 3">DSM 436</strain>
    </source>
</reference>
<dbReference type="EMBL" id="ASRX01000006">
    <property type="protein sequence ID" value="EYF07813.1"/>
    <property type="molecule type" value="Genomic_DNA"/>
</dbReference>
<dbReference type="RefSeq" id="WP_044236549.1">
    <property type="nucleotide sequence ID" value="NZ_ASRX01000006.1"/>
</dbReference>
<organism evidence="2 3">
    <name type="scientific">Chondromyces apiculatus DSM 436</name>
    <dbReference type="NCBI Taxonomy" id="1192034"/>
    <lineage>
        <taxon>Bacteria</taxon>
        <taxon>Pseudomonadati</taxon>
        <taxon>Myxococcota</taxon>
        <taxon>Polyangia</taxon>
        <taxon>Polyangiales</taxon>
        <taxon>Polyangiaceae</taxon>
        <taxon>Chondromyces</taxon>
    </lineage>
</organism>
<dbReference type="OrthoDB" id="5524058at2"/>